<organism evidence="1 2">
    <name type="scientific">Friedmanniomyces simplex</name>
    <dbReference type="NCBI Taxonomy" id="329884"/>
    <lineage>
        <taxon>Eukaryota</taxon>
        <taxon>Fungi</taxon>
        <taxon>Dikarya</taxon>
        <taxon>Ascomycota</taxon>
        <taxon>Pezizomycotina</taxon>
        <taxon>Dothideomycetes</taxon>
        <taxon>Dothideomycetidae</taxon>
        <taxon>Mycosphaerellales</taxon>
        <taxon>Teratosphaeriaceae</taxon>
        <taxon>Friedmanniomyces</taxon>
    </lineage>
</organism>
<sequence length="334" mass="36360">MLPAARRNASYCQKNSKNSQYLRSNFARFRRDHWQELRTVVAQADRAQIITLMQSDRHVLWNFANAATGRSGTVEFRGGRCLRGPVGTKRWIAFTAAILEMFLRLDIIGSGHFPPAPTVQALPDNPELDDDSGSSIFDVSTDVYRSLHALETAWQGNAYNAGDSTSNDYGAFDHLPPFLAAIDLSQYSSASEILSANELAYTGALFVTVTPETIDAVLGLLKDTVGRLDVYLDVSTVEVAQDVVDILDGGAAKVFVASGQVPALQQVPNLDSRRIVYHPTVSADEAEDQLSGTGFGLYLHNVQDVEAVGSILQAMGKTRPAVYVSKQDMTEAEA</sequence>
<dbReference type="EMBL" id="NAJQ01000130">
    <property type="protein sequence ID" value="TKA77731.1"/>
    <property type="molecule type" value="Genomic_DNA"/>
</dbReference>
<reference evidence="1 2" key="1">
    <citation type="submission" date="2017-03" db="EMBL/GenBank/DDBJ databases">
        <title>Genomes of endolithic fungi from Antarctica.</title>
        <authorList>
            <person name="Coleine C."/>
            <person name="Masonjones S."/>
            <person name="Stajich J.E."/>
        </authorList>
    </citation>
    <scope>NUCLEOTIDE SEQUENCE [LARGE SCALE GENOMIC DNA]</scope>
    <source>
        <strain evidence="1 2">CCFEE 5184</strain>
    </source>
</reference>
<dbReference type="OrthoDB" id="1703565at2759"/>
<dbReference type="STRING" id="329884.A0A4U0XMG3"/>
<dbReference type="AlphaFoldDB" id="A0A4U0XMG3"/>
<evidence type="ECO:0000313" key="1">
    <source>
        <dbReference type="EMBL" id="TKA77731.1"/>
    </source>
</evidence>
<keyword evidence="2" id="KW-1185">Reference proteome</keyword>
<comment type="caution">
    <text evidence="1">The sequence shown here is derived from an EMBL/GenBank/DDBJ whole genome shotgun (WGS) entry which is preliminary data.</text>
</comment>
<evidence type="ECO:0000313" key="2">
    <source>
        <dbReference type="Proteomes" id="UP000309340"/>
    </source>
</evidence>
<gene>
    <name evidence="1" type="ORF">B0A55_04172</name>
</gene>
<accession>A0A4U0XMG3</accession>
<dbReference type="Proteomes" id="UP000309340">
    <property type="component" value="Unassembled WGS sequence"/>
</dbReference>
<name>A0A4U0XMG3_9PEZI</name>
<proteinExistence type="predicted"/>
<protein>
    <submittedName>
        <fullName evidence="1">Uncharacterized protein</fullName>
    </submittedName>
</protein>